<dbReference type="GO" id="GO:0005615">
    <property type="term" value="C:extracellular space"/>
    <property type="evidence" value="ECO:0007669"/>
    <property type="project" value="TreeGrafter"/>
</dbReference>
<evidence type="ECO:0000313" key="2">
    <source>
        <dbReference type="EMBL" id="VDK23708.1"/>
    </source>
</evidence>
<gene>
    <name evidence="2" type="ORF">ASIM_LOCUS4369</name>
</gene>
<dbReference type="WBParaSite" id="ASIM_0000455201-mRNA-1">
    <property type="protein sequence ID" value="ASIM_0000455201-mRNA-1"/>
    <property type="gene ID" value="ASIM_0000455201"/>
</dbReference>
<dbReference type="EMBL" id="UYRR01007544">
    <property type="protein sequence ID" value="VDK23708.1"/>
    <property type="molecule type" value="Genomic_DNA"/>
</dbReference>
<dbReference type="GO" id="GO:0020037">
    <property type="term" value="F:heme binding"/>
    <property type="evidence" value="ECO:0007669"/>
    <property type="project" value="InterPro"/>
</dbReference>
<dbReference type="SUPFAM" id="SSF48113">
    <property type="entry name" value="Heme-dependent peroxidases"/>
    <property type="match status" value="1"/>
</dbReference>
<name>A0A0M3JAD2_ANISI</name>
<protein>
    <submittedName>
        <fullName evidence="4">Polyprotein</fullName>
    </submittedName>
</protein>
<evidence type="ECO:0000256" key="1">
    <source>
        <dbReference type="ARBA" id="ARBA00022559"/>
    </source>
</evidence>
<dbReference type="GO" id="GO:0004601">
    <property type="term" value="F:peroxidase activity"/>
    <property type="evidence" value="ECO:0007669"/>
    <property type="project" value="UniProtKB-KW"/>
</dbReference>
<dbReference type="InterPro" id="IPR010255">
    <property type="entry name" value="Haem_peroxidase_sf"/>
</dbReference>
<dbReference type="PROSITE" id="PS50292">
    <property type="entry name" value="PEROXIDASE_3"/>
    <property type="match status" value="1"/>
</dbReference>
<dbReference type="Proteomes" id="UP000267096">
    <property type="component" value="Unassembled WGS sequence"/>
</dbReference>
<proteinExistence type="predicted"/>
<keyword evidence="1" id="KW-0575">Peroxidase</keyword>
<keyword evidence="3" id="KW-1185">Reference proteome</keyword>
<dbReference type="GO" id="GO:0006979">
    <property type="term" value="P:response to oxidative stress"/>
    <property type="evidence" value="ECO:0007669"/>
    <property type="project" value="InterPro"/>
</dbReference>
<reference evidence="4" key="1">
    <citation type="submission" date="2017-02" db="UniProtKB">
        <authorList>
            <consortium name="WormBaseParasite"/>
        </authorList>
    </citation>
    <scope>IDENTIFICATION</scope>
</reference>
<accession>A0A0M3JAD2</accession>
<evidence type="ECO:0000313" key="4">
    <source>
        <dbReference type="WBParaSite" id="ASIM_0000455201-mRNA-1"/>
    </source>
</evidence>
<dbReference type="PANTHER" id="PTHR11475">
    <property type="entry name" value="OXIDASE/PEROXIDASE"/>
    <property type="match status" value="1"/>
</dbReference>
<dbReference type="Pfam" id="PF03098">
    <property type="entry name" value="An_peroxidase"/>
    <property type="match status" value="1"/>
</dbReference>
<dbReference type="InterPro" id="IPR037120">
    <property type="entry name" value="Haem_peroxidase_sf_animal"/>
</dbReference>
<reference evidence="2 3" key="2">
    <citation type="submission" date="2018-11" db="EMBL/GenBank/DDBJ databases">
        <authorList>
            <consortium name="Pathogen Informatics"/>
        </authorList>
    </citation>
    <scope>NUCLEOTIDE SEQUENCE [LARGE SCALE GENOMIC DNA]</scope>
</reference>
<dbReference type="InterPro" id="IPR019791">
    <property type="entry name" value="Haem_peroxidase_animal"/>
</dbReference>
<dbReference type="PANTHER" id="PTHR11475:SF22">
    <property type="entry name" value="PEROXIDASE SKPO-1"/>
    <property type="match status" value="1"/>
</dbReference>
<dbReference type="OrthoDB" id="823504at2759"/>
<dbReference type="Gene3D" id="1.10.640.10">
    <property type="entry name" value="Haem peroxidase domain superfamily, animal type"/>
    <property type="match status" value="1"/>
</dbReference>
<sequence length="121" mass="13908">ETYELRNAKFDVVDVTRFVESTFQIQKLISSGIDNLIRGLLSQPARLPQRITTQVTELLGGGMLDMASINIMRGRDHAFPTYNHYRKFCGLQPITSFDDVSLYGIVRAIFNFVRQDKSMRF</sequence>
<keyword evidence="1" id="KW-0560">Oxidoreductase</keyword>
<organism evidence="4">
    <name type="scientific">Anisakis simplex</name>
    <name type="common">Herring worm</name>
    <dbReference type="NCBI Taxonomy" id="6269"/>
    <lineage>
        <taxon>Eukaryota</taxon>
        <taxon>Metazoa</taxon>
        <taxon>Ecdysozoa</taxon>
        <taxon>Nematoda</taxon>
        <taxon>Chromadorea</taxon>
        <taxon>Rhabditida</taxon>
        <taxon>Spirurina</taxon>
        <taxon>Ascaridomorpha</taxon>
        <taxon>Ascaridoidea</taxon>
        <taxon>Anisakidae</taxon>
        <taxon>Anisakis</taxon>
        <taxon>Anisakis simplex complex</taxon>
    </lineage>
</organism>
<dbReference type="AlphaFoldDB" id="A0A0M3JAD2"/>
<evidence type="ECO:0000313" key="3">
    <source>
        <dbReference type="Proteomes" id="UP000267096"/>
    </source>
</evidence>